<organism evidence="2 3">
    <name type="scientific">Streptomyces acidicola</name>
    <dbReference type="NCBI Taxonomy" id="2596892"/>
    <lineage>
        <taxon>Bacteria</taxon>
        <taxon>Bacillati</taxon>
        <taxon>Actinomycetota</taxon>
        <taxon>Actinomycetes</taxon>
        <taxon>Kitasatosporales</taxon>
        <taxon>Streptomycetaceae</taxon>
        <taxon>Streptomyces</taxon>
    </lineage>
</organism>
<reference evidence="2 3" key="1">
    <citation type="submission" date="2019-09" db="EMBL/GenBank/DDBJ databases">
        <authorList>
            <person name="Duangmal K."/>
            <person name="Teo W.F.A."/>
            <person name="Lipun K."/>
        </authorList>
    </citation>
    <scope>NUCLEOTIDE SEQUENCE [LARGE SCALE GENOMIC DNA]</scope>
    <source>
        <strain evidence="2 3">K1PN6</strain>
    </source>
</reference>
<dbReference type="Pfam" id="PF19631">
    <property type="entry name" value="Trypco2"/>
    <property type="match status" value="1"/>
</dbReference>
<sequence length="99" mass="10439">MIELSTVIQELRTELSTAITNGAGEELRFELGPIELEVSVAITKEGGGGAKVRFWVVDADAHGKVAGATTQRIKLQLEPKLAATGSRPEVSGHAVSGER</sequence>
<evidence type="ECO:0000313" key="2">
    <source>
        <dbReference type="EMBL" id="MPY48769.1"/>
    </source>
</evidence>
<protein>
    <recommendedName>
        <fullName evidence="1">Trypsin-co-occurring domain-containing protein</fullName>
    </recommendedName>
</protein>
<dbReference type="AlphaFoldDB" id="A0A5N8WNE8"/>
<dbReference type="Proteomes" id="UP000373149">
    <property type="component" value="Unassembled WGS sequence"/>
</dbReference>
<keyword evidence="3" id="KW-1185">Reference proteome</keyword>
<evidence type="ECO:0000313" key="3">
    <source>
        <dbReference type="Proteomes" id="UP000373149"/>
    </source>
</evidence>
<evidence type="ECO:0000259" key="1">
    <source>
        <dbReference type="Pfam" id="PF19631"/>
    </source>
</evidence>
<name>A0A5N8WNE8_9ACTN</name>
<comment type="caution">
    <text evidence="2">The sequence shown here is derived from an EMBL/GenBank/DDBJ whole genome shotgun (WGS) entry which is preliminary data.</text>
</comment>
<dbReference type="InterPro" id="IPR045608">
    <property type="entry name" value="Trypco2"/>
</dbReference>
<gene>
    <name evidence="2" type="ORF">FPZ41_09385</name>
</gene>
<proteinExistence type="predicted"/>
<accession>A0A5N8WNE8</accession>
<feature type="domain" description="Trypsin-co-occurring" evidence="1">
    <location>
        <begin position="2"/>
        <end position="79"/>
    </location>
</feature>
<dbReference type="EMBL" id="VMNX01000022">
    <property type="protein sequence ID" value="MPY48769.1"/>
    <property type="molecule type" value="Genomic_DNA"/>
</dbReference>